<proteinExistence type="predicted"/>
<dbReference type="Proteomes" id="UP000004382">
    <property type="component" value="Unassembled WGS sequence"/>
</dbReference>
<reference evidence="2 3" key="1">
    <citation type="submission" date="2011-09" db="EMBL/GenBank/DDBJ databases">
        <title>The draft genome of Methylobacterium extorquens DSM 13060.</title>
        <authorList>
            <consortium name="US DOE Joint Genome Institute (JGI-PGF)"/>
            <person name="Lucas S."/>
            <person name="Han J."/>
            <person name="Lapidus A."/>
            <person name="Cheng J.-F."/>
            <person name="Goodwin L."/>
            <person name="Pitluck S."/>
            <person name="Peters L."/>
            <person name="Land M.L."/>
            <person name="Hauser L."/>
            <person name="Koskimaki J."/>
            <person name="Halonen O."/>
            <person name="Pirttila A."/>
            <person name="Frank C."/>
            <person name="Woyke T.J."/>
        </authorList>
    </citation>
    <scope>NUCLEOTIDE SEQUENCE [LARGE SCALE GENOMIC DNA]</scope>
    <source>
        <strain evidence="2 3">DSM 13060</strain>
    </source>
</reference>
<evidence type="ECO:0008006" key="4">
    <source>
        <dbReference type="Google" id="ProtNLM"/>
    </source>
</evidence>
<evidence type="ECO:0000313" key="3">
    <source>
        <dbReference type="Proteomes" id="UP000004382"/>
    </source>
</evidence>
<sequence length="52" mass="5513">AAPEPREAAPASEAPSSAEDAPAPKPRRRRTRYKGPEDEAAPEKTDTPDAAE</sequence>
<name>H1KPI2_METEX</name>
<comment type="caution">
    <text evidence="2">The sequence shown here is derived from an EMBL/GenBank/DDBJ whole genome shotgun (WGS) entry which is preliminary data.</text>
</comment>
<feature type="compositionally biased region" description="Basic and acidic residues" evidence="1">
    <location>
        <begin position="34"/>
        <end position="52"/>
    </location>
</feature>
<dbReference type="EMBL" id="AGJK01000171">
    <property type="protein sequence ID" value="EHP90558.1"/>
    <property type="molecule type" value="Genomic_DNA"/>
</dbReference>
<feature type="compositionally biased region" description="Low complexity" evidence="1">
    <location>
        <begin position="8"/>
        <end position="21"/>
    </location>
</feature>
<gene>
    <name evidence="2" type="ORF">MetexDRAFT_4545</name>
</gene>
<evidence type="ECO:0000256" key="1">
    <source>
        <dbReference type="SAM" id="MobiDB-lite"/>
    </source>
</evidence>
<feature type="region of interest" description="Disordered" evidence="1">
    <location>
        <begin position="1"/>
        <end position="52"/>
    </location>
</feature>
<evidence type="ECO:0000313" key="2">
    <source>
        <dbReference type="EMBL" id="EHP90558.1"/>
    </source>
</evidence>
<feature type="non-terminal residue" evidence="2">
    <location>
        <position position="1"/>
    </location>
</feature>
<organism evidence="2 3">
    <name type="scientific">Methylorubrum extorquens DSM 13060</name>
    <dbReference type="NCBI Taxonomy" id="882800"/>
    <lineage>
        <taxon>Bacteria</taxon>
        <taxon>Pseudomonadati</taxon>
        <taxon>Pseudomonadota</taxon>
        <taxon>Alphaproteobacteria</taxon>
        <taxon>Hyphomicrobiales</taxon>
        <taxon>Methylobacteriaceae</taxon>
        <taxon>Methylorubrum</taxon>
    </lineage>
</organism>
<dbReference type="AlphaFoldDB" id="H1KPI2"/>
<accession>H1KPI2</accession>
<protein>
    <recommendedName>
        <fullName evidence="4">DUF4167 domain-containing protein</fullName>
    </recommendedName>
</protein>